<reference evidence="4" key="1">
    <citation type="submission" date="2020-02" db="EMBL/GenBank/DDBJ databases">
        <authorList>
            <person name="Meier V. D."/>
        </authorList>
    </citation>
    <scope>NUCLEOTIDE SEQUENCE</scope>
    <source>
        <strain evidence="4">AVDCRST_MAG33</strain>
    </source>
</reference>
<name>A0A6J4UD90_9BACT</name>
<dbReference type="InterPro" id="IPR016181">
    <property type="entry name" value="Acyl_CoA_acyltransferase"/>
</dbReference>
<dbReference type="PANTHER" id="PTHR43877">
    <property type="entry name" value="AMINOALKYLPHOSPHONATE N-ACETYLTRANSFERASE-RELATED-RELATED"/>
    <property type="match status" value="1"/>
</dbReference>
<evidence type="ECO:0000256" key="2">
    <source>
        <dbReference type="ARBA" id="ARBA00023315"/>
    </source>
</evidence>
<dbReference type="Gene3D" id="3.40.630.30">
    <property type="match status" value="1"/>
</dbReference>
<dbReference type="AlphaFoldDB" id="A0A6J4UD90"/>
<evidence type="ECO:0000259" key="3">
    <source>
        <dbReference type="PROSITE" id="PS51186"/>
    </source>
</evidence>
<organism evidence="4">
    <name type="scientific">uncultured Thermomicrobiales bacterium</name>
    <dbReference type="NCBI Taxonomy" id="1645740"/>
    <lineage>
        <taxon>Bacteria</taxon>
        <taxon>Pseudomonadati</taxon>
        <taxon>Thermomicrobiota</taxon>
        <taxon>Thermomicrobia</taxon>
        <taxon>Thermomicrobiales</taxon>
        <taxon>environmental samples</taxon>
    </lineage>
</organism>
<dbReference type="CDD" id="cd04301">
    <property type="entry name" value="NAT_SF"/>
    <property type="match status" value="1"/>
</dbReference>
<dbReference type="GO" id="GO:0016747">
    <property type="term" value="F:acyltransferase activity, transferring groups other than amino-acyl groups"/>
    <property type="evidence" value="ECO:0007669"/>
    <property type="project" value="InterPro"/>
</dbReference>
<keyword evidence="2" id="KW-0012">Acyltransferase</keyword>
<feature type="domain" description="N-acetyltransferase" evidence="3">
    <location>
        <begin position="3"/>
        <end position="168"/>
    </location>
</feature>
<evidence type="ECO:0000256" key="1">
    <source>
        <dbReference type="ARBA" id="ARBA00022679"/>
    </source>
</evidence>
<dbReference type="InterPro" id="IPR000182">
    <property type="entry name" value="GNAT_dom"/>
</dbReference>
<accession>A0A6J4UD90</accession>
<dbReference type="SUPFAM" id="SSF55729">
    <property type="entry name" value="Acyl-CoA N-acyltransferases (Nat)"/>
    <property type="match status" value="1"/>
</dbReference>
<keyword evidence="1" id="KW-0808">Transferase</keyword>
<dbReference type="InterPro" id="IPR050832">
    <property type="entry name" value="Bact_Acetyltransf"/>
</dbReference>
<evidence type="ECO:0000313" key="4">
    <source>
        <dbReference type="EMBL" id="CAA9544400.1"/>
    </source>
</evidence>
<dbReference type="PROSITE" id="PS51186">
    <property type="entry name" value="GNAT"/>
    <property type="match status" value="1"/>
</dbReference>
<dbReference type="PANTHER" id="PTHR43877:SF1">
    <property type="entry name" value="ACETYLTRANSFERASE"/>
    <property type="match status" value="1"/>
</dbReference>
<dbReference type="Pfam" id="PF00583">
    <property type="entry name" value="Acetyltransf_1"/>
    <property type="match status" value="1"/>
</dbReference>
<dbReference type="EMBL" id="CADCWK010000025">
    <property type="protein sequence ID" value="CAA9544400.1"/>
    <property type="molecule type" value="Genomic_DNA"/>
</dbReference>
<gene>
    <name evidence="4" type="ORF">AVDCRST_MAG33-311</name>
</gene>
<proteinExistence type="predicted"/>
<sequence length="172" mass="18609">MDIEIRRLTSMTEDECLALAELLVITVDDGASVGFLPPLDVETAAAYWASVPEPSTRLFVAERAGRIVGSVQAQLATKANGGHRAEIGKLLVHPDARRQGIARQLMVAAERAILADGRSLVILDTRDGDPSNALYRQMGYVECGRIPHYARSADGTLHTTVFYYKLLSADAG</sequence>
<protein>
    <recommendedName>
        <fullName evidence="3">N-acetyltransferase domain-containing protein</fullName>
    </recommendedName>
</protein>